<dbReference type="InterPro" id="IPR007145">
    <property type="entry name" value="MAP65_Ase1_PRC1"/>
</dbReference>
<reference evidence="1 2" key="1">
    <citation type="submission" date="2023-11" db="EMBL/GenBank/DDBJ databases">
        <title>Halocaridina rubra genome assembly.</title>
        <authorList>
            <person name="Smith C."/>
        </authorList>
    </citation>
    <scope>NUCLEOTIDE SEQUENCE [LARGE SCALE GENOMIC DNA]</scope>
    <source>
        <strain evidence="1">EP-1</strain>
        <tissue evidence="1">Whole</tissue>
    </source>
</reference>
<evidence type="ECO:0000313" key="2">
    <source>
        <dbReference type="Proteomes" id="UP001381693"/>
    </source>
</evidence>
<organism evidence="1 2">
    <name type="scientific">Halocaridina rubra</name>
    <name type="common">Hawaiian red shrimp</name>
    <dbReference type="NCBI Taxonomy" id="373956"/>
    <lineage>
        <taxon>Eukaryota</taxon>
        <taxon>Metazoa</taxon>
        <taxon>Ecdysozoa</taxon>
        <taxon>Arthropoda</taxon>
        <taxon>Crustacea</taxon>
        <taxon>Multicrustacea</taxon>
        <taxon>Malacostraca</taxon>
        <taxon>Eumalacostraca</taxon>
        <taxon>Eucarida</taxon>
        <taxon>Decapoda</taxon>
        <taxon>Pleocyemata</taxon>
        <taxon>Caridea</taxon>
        <taxon>Atyoidea</taxon>
        <taxon>Atyidae</taxon>
        <taxon>Halocaridina</taxon>
    </lineage>
</organism>
<dbReference type="Gene3D" id="1.20.58.1520">
    <property type="match status" value="1"/>
</dbReference>
<evidence type="ECO:0008006" key="3">
    <source>
        <dbReference type="Google" id="ProtNLM"/>
    </source>
</evidence>
<dbReference type="GO" id="GO:0008017">
    <property type="term" value="F:microtubule binding"/>
    <property type="evidence" value="ECO:0007669"/>
    <property type="project" value="InterPro"/>
</dbReference>
<dbReference type="Proteomes" id="UP001381693">
    <property type="component" value="Unassembled WGS sequence"/>
</dbReference>
<proteinExistence type="predicted"/>
<keyword evidence="2" id="KW-1185">Reference proteome</keyword>
<gene>
    <name evidence="1" type="ORF">SK128_009102</name>
</gene>
<evidence type="ECO:0000313" key="1">
    <source>
        <dbReference type="EMBL" id="KAK7068332.1"/>
    </source>
</evidence>
<comment type="caution">
    <text evidence="1">The sequence shown here is derived from an EMBL/GenBank/DDBJ whole genome shotgun (WGS) entry which is preliminary data.</text>
</comment>
<name>A0AAN9A3N1_HALRR</name>
<dbReference type="PANTHER" id="PTHR19321">
    <property type="entry name" value="PROTEIN REGULATOR OF CYTOKINESIS 1 PRC1-RELATED"/>
    <property type="match status" value="1"/>
</dbReference>
<dbReference type="PANTHER" id="PTHR19321:SF41">
    <property type="entry name" value="FASCETTO-RELATED"/>
    <property type="match status" value="1"/>
</dbReference>
<dbReference type="GO" id="GO:0051256">
    <property type="term" value="P:mitotic spindle midzone assembly"/>
    <property type="evidence" value="ECO:0007669"/>
    <property type="project" value="TreeGrafter"/>
</dbReference>
<sequence>MAANTSVRDIVVEEHDRTLQQLESIWDELGLTEDQRLDRRYVFHTHIQNLCERILDDEKSLRTRISDRIMSNTQDIIKLCEELCVTPEDEVDGLTLLELDALLQERIDKLQQTKDERIETLRDLQEKDEGICELLCETPYYIPANLVPTVEDIANVEKHVKAMEKEKEDREKTYATLRAGILGFLEELEQSPNDSFLQKLICSDEEEDVPLGKADLQQLRNVHSDLEFRVKENEARSLELRETIRHLWDLLQVPSDEQLAFLATAPKHTPSNIAQLEEELRRLKVLRQQNMSLFIEKLQEELNQWWEKCFVGETEREEFSSAHTGVDEDALEAYEMEVQKWRNFYNEKGNQEILEMVNHFLNLFVQMLELEEKSKDPSRLFNTRGGALLQEEKAKKKVRVELPRVEGRLIDASKAWEECTGRPFCIFGTPLEEHISSLWEKHEAKRELEKYKKQQEKGQAEPPHRAVLRGVTPCKTPISSTTSKKRGLGAEETVIAKRPKHQATPLGNPSPTKLATNISPKKVMHTPRAIPLGEHNFQLPQGPAPAIIVSKALENKPTEELHSTITYDKFEDKLKSSNECLNSTTLDQASSYVGKS</sequence>
<dbReference type="GO" id="GO:1990023">
    <property type="term" value="C:mitotic spindle midzone"/>
    <property type="evidence" value="ECO:0007669"/>
    <property type="project" value="TreeGrafter"/>
</dbReference>
<dbReference type="AlphaFoldDB" id="A0AAN9A3N1"/>
<dbReference type="EMBL" id="JAXCGZ010017301">
    <property type="protein sequence ID" value="KAK7068332.1"/>
    <property type="molecule type" value="Genomic_DNA"/>
</dbReference>
<protein>
    <recommendedName>
        <fullName evidence="3">Protein regulator of cytokinesis 1</fullName>
    </recommendedName>
</protein>
<accession>A0AAN9A3N1</accession>
<dbReference type="GO" id="GO:0005737">
    <property type="term" value="C:cytoplasm"/>
    <property type="evidence" value="ECO:0007669"/>
    <property type="project" value="TreeGrafter"/>
</dbReference>
<dbReference type="Pfam" id="PF03999">
    <property type="entry name" value="MAP65_ASE1"/>
    <property type="match status" value="1"/>
</dbReference>